<reference evidence="1 2" key="1">
    <citation type="submission" date="2018-09" db="EMBL/GenBank/DDBJ databases">
        <title>Genome sequencing of strain 2DFW10M-5.</title>
        <authorList>
            <person name="Heo J."/>
            <person name="Kim S.-J."/>
            <person name="Kwon S.-W."/>
        </authorList>
    </citation>
    <scope>NUCLEOTIDE SEQUENCE [LARGE SCALE GENOMIC DNA]</scope>
    <source>
        <strain evidence="1 2">2DFW10M-5</strain>
    </source>
</reference>
<dbReference type="EMBL" id="CP032624">
    <property type="protein sequence ID" value="AYG03420.1"/>
    <property type="molecule type" value="Genomic_DNA"/>
</dbReference>
<accession>A0A387BQW4</accession>
<gene>
    <name evidence="1" type="ORF">D7I44_07645</name>
</gene>
<proteinExistence type="predicted"/>
<keyword evidence="2" id="KW-1185">Reference proteome</keyword>
<evidence type="ECO:0000313" key="1">
    <source>
        <dbReference type="EMBL" id="AYG03420.1"/>
    </source>
</evidence>
<dbReference type="AlphaFoldDB" id="A0A387BQW4"/>
<sequence length="131" mass="14586">MADFVAALDARDAMRDPVLAQAQRFVQKVHGAELAWLHVGELAARRHIDPLHFPAFCAEQGLPKTDEARKFFHLGFATRTAEDAFNERLMWTGSDREGVAVERLDGALAWLHAIVADLRKHGSDVLAEAEQ</sequence>
<dbReference type="KEGG" id="gry:D7I44_07645"/>
<dbReference type="Proteomes" id="UP000275069">
    <property type="component" value="Chromosome"/>
</dbReference>
<evidence type="ECO:0000313" key="2">
    <source>
        <dbReference type="Proteomes" id="UP000275069"/>
    </source>
</evidence>
<organism evidence="1 2">
    <name type="scientific">Gryllotalpicola protaetiae</name>
    <dbReference type="NCBI Taxonomy" id="2419771"/>
    <lineage>
        <taxon>Bacteria</taxon>
        <taxon>Bacillati</taxon>
        <taxon>Actinomycetota</taxon>
        <taxon>Actinomycetes</taxon>
        <taxon>Micrococcales</taxon>
        <taxon>Microbacteriaceae</taxon>
        <taxon>Gryllotalpicola</taxon>
    </lineage>
</organism>
<name>A0A387BQW4_9MICO</name>
<protein>
    <submittedName>
        <fullName evidence="1">Uncharacterized protein</fullName>
    </submittedName>
</protein>